<protein>
    <submittedName>
        <fullName evidence="1">Uncharacterized protein</fullName>
    </submittedName>
</protein>
<gene>
    <name evidence="1" type="ORF">TSPGSL018_26958</name>
</gene>
<sequence length="69" mass="8361">QVGTLDKFADTRLAAIDFPNFLFLSCVRQFFVLSCWHSLFVTRTYSNTVCRVRLRWFGVRMRLRRFYCK</sequence>
<dbReference type="EMBL" id="GBEZ01011738">
    <property type="protein sequence ID" value="JAC74074.1"/>
    <property type="molecule type" value="Transcribed_RNA"/>
</dbReference>
<evidence type="ECO:0000313" key="1">
    <source>
        <dbReference type="EMBL" id="JAC74074.1"/>
    </source>
</evidence>
<name>A0A061RTK1_9CHLO</name>
<organism evidence="1">
    <name type="scientific">Tetraselmis sp. GSL018</name>
    <dbReference type="NCBI Taxonomy" id="582737"/>
    <lineage>
        <taxon>Eukaryota</taxon>
        <taxon>Viridiplantae</taxon>
        <taxon>Chlorophyta</taxon>
        <taxon>core chlorophytes</taxon>
        <taxon>Chlorodendrophyceae</taxon>
        <taxon>Chlorodendrales</taxon>
        <taxon>Chlorodendraceae</taxon>
        <taxon>Tetraselmis</taxon>
    </lineage>
</organism>
<dbReference type="AlphaFoldDB" id="A0A061RTK1"/>
<feature type="non-terminal residue" evidence="1">
    <location>
        <position position="1"/>
    </location>
</feature>
<proteinExistence type="predicted"/>
<reference evidence="1" key="1">
    <citation type="submission" date="2014-05" db="EMBL/GenBank/DDBJ databases">
        <title>The transcriptome of the halophilic microalga Tetraselmis sp. GSL018 isolated from the Great Salt Lake, Utah.</title>
        <authorList>
            <person name="Jinkerson R.E."/>
            <person name="D'Adamo S."/>
            <person name="Posewitz M.C."/>
        </authorList>
    </citation>
    <scope>NUCLEOTIDE SEQUENCE</scope>
    <source>
        <strain evidence="1">GSL018</strain>
    </source>
</reference>
<accession>A0A061RTK1</accession>